<reference evidence="2" key="1">
    <citation type="journal article" date="2019" name="Int. J. Syst. Evol. Microbiol.">
        <title>The Global Catalogue of Microorganisms (GCM) 10K type strain sequencing project: providing services to taxonomists for standard genome sequencing and annotation.</title>
        <authorList>
            <consortium name="The Broad Institute Genomics Platform"/>
            <consortium name="The Broad Institute Genome Sequencing Center for Infectious Disease"/>
            <person name="Wu L."/>
            <person name="Ma J."/>
        </authorList>
    </citation>
    <scope>NUCLEOTIDE SEQUENCE [LARGE SCALE GENOMIC DNA]</scope>
    <source>
        <strain evidence="2">CGMCC 4.7357</strain>
    </source>
</reference>
<evidence type="ECO:0000313" key="2">
    <source>
        <dbReference type="Proteomes" id="UP001595997"/>
    </source>
</evidence>
<dbReference type="Proteomes" id="UP001595997">
    <property type="component" value="Unassembled WGS sequence"/>
</dbReference>
<name>A0ABV9A3A2_9ACTN</name>
<dbReference type="EMBL" id="JBHSFH010000005">
    <property type="protein sequence ID" value="MFC4494384.1"/>
    <property type="molecule type" value="Genomic_DNA"/>
</dbReference>
<protein>
    <submittedName>
        <fullName evidence="1">Uncharacterized protein</fullName>
    </submittedName>
</protein>
<evidence type="ECO:0000313" key="1">
    <source>
        <dbReference type="EMBL" id="MFC4494384.1"/>
    </source>
</evidence>
<sequence>MTEYRPHETGPPKTQQEERLCLLEEQVSTLADAIRALAQGLESIPTEDVSQAKEAARGAGMAHEILLAQKL</sequence>
<comment type="caution">
    <text evidence="1">The sequence shown here is derived from an EMBL/GenBank/DDBJ whole genome shotgun (WGS) entry which is preliminary data.</text>
</comment>
<gene>
    <name evidence="1" type="ORF">ACFPA8_09595</name>
</gene>
<dbReference type="RefSeq" id="WP_386445329.1">
    <property type="nucleotide sequence ID" value="NZ_JBHSFH010000005.1"/>
</dbReference>
<keyword evidence="2" id="KW-1185">Reference proteome</keyword>
<proteinExistence type="predicted"/>
<organism evidence="1 2">
    <name type="scientific">Streptomyces ovatisporus</name>
    <dbReference type="NCBI Taxonomy" id="1128682"/>
    <lineage>
        <taxon>Bacteria</taxon>
        <taxon>Bacillati</taxon>
        <taxon>Actinomycetota</taxon>
        <taxon>Actinomycetes</taxon>
        <taxon>Kitasatosporales</taxon>
        <taxon>Streptomycetaceae</taxon>
        <taxon>Streptomyces</taxon>
    </lineage>
</organism>
<accession>A0ABV9A3A2</accession>